<evidence type="ECO:0000256" key="7">
    <source>
        <dbReference type="ARBA" id="ARBA00022692"/>
    </source>
</evidence>
<comment type="similarity">
    <text evidence="3">Belongs to the CpsD/CapB family.</text>
</comment>
<dbReference type="GO" id="GO:0042802">
    <property type="term" value="F:identical protein binding"/>
    <property type="evidence" value="ECO:0007669"/>
    <property type="project" value="UniProtKB-ARBA"/>
</dbReference>
<comment type="catalytic activity">
    <reaction evidence="14">
        <text>L-tyrosyl-[protein] + ATP = O-phospho-L-tyrosyl-[protein] + ADP + H(+)</text>
        <dbReference type="Rhea" id="RHEA:10596"/>
        <dbReference type="Rhea" id="RHEA-COMP:10136"/>
        <dbReference type="Rhea" id="RHEA-COMP:20101"/>
        <dbReference type="ChEBI" id="CHEBI:15378"/>
        <dbReference type="ChEBI" id="CHEBI:30616"/>
        <dbReference type="ChEBI" id="CHEBI:46858"/>
        <dbReference type="ChEBI" id="CHEBI:61978"/>
        <dbReference type="ChEBI" id="CHEBI:456216"/>
        <dbReference type="EC" id="2.7.10.2"/>
    </reaction>
</comment>
<dbReference type="InterPro" id="IPR003856">
    <property type="entry name" value="LPS_length_determ_N"/>
</dbReference>
<gene>
    <name evidence="19" type="ORF">SAMN05216282_10624</name>
</gene>
<evidence type="ECO:0000313" key="19">
    <source>
        <dbReference type="EMBL" id="SDK42805.1"/>
    </source>
</evidence>
<evidence type="ECO:0000256" key="12">
    <source>
        <dbReference type="ARBA" id="ARBA00023136"/>
    </source>
</evidence>
<dbReference type="InterPro" id="IPR027417">
    <property type="entry name" value="P-loop_NTPase"/>
</dbReference>
<sequence>MELKDYVRIFHKSWILILACMLLGIAGAAASSIATTPKYVASTQLYISVQSAAGAATGDLVQGTSFARQAVTSYVDVVNSAIVLDEVIAELKLDLTAGQLASMVASSSPLNTVLIDISVTNSDPELAAKIANSVGQNFSKIVVEKLEKPDGEDAVSPVKIETIQPAIAPTKPASPNVPLNIALGLLVGLALGIGFAVLRSVLDTRIHSLRDIELVTESPMLGGITFDPEAKKRPLVVHADPKNPRAESFRSLRTNLQFVNVEGGPRSFVVTSSVPGEGKSTTTANLAIALAETGARVALIDGDLRLPRLAEYLGIEGGVGLTDVLIGRAELADVLQKWGRGKLFVLPSGRVPPNPSELLGSAAMARLLASLTEQFDIVLIDAPPLLLVTDAAVLSKLCGGALMVVASGRTKRNELAAAVKALERVGSRLVGVVITMLPTKGPDSYGYGQYSYGTVHDETLDNPEAPAESRAVRKLRRKVKTA</sequence>
<dbReference type="CDD" id="cd05387">
    <property type="entry name" value="BY-kinase"/>
    <property type="match status" value="1"/>
</dbReference>
<proteinExistence type="inferred from homology"/>
<evidence type="ECO:0000313" key="20">
    <source>
        <dbReference type="Proteomes" id="UP000198701"/>
    </source>
</evidence>
<evidence type="ECO:0000256" key="6">
    <source>
        <dbReference type="ARBA" id="ARBA00022679"/>
    </source>
</evidence>
<dbReference type="SUPFAM" id="SSF52540">
    <property type="entry name" value="P-loop containing nucleoside triphosphate hydrolases"/>
    <property type="match status" value="1"/>
</dbReference>
<feature type="domain" description="CobQ/CobB/MinD/ParA nucleotide binding" evidence="17">
    <location>
        <begin position="270"/>
        <end position="436"/>
    </location>
</feature>
<feature type="domain" description="Polysaccharide chain length determinant N-terminal" evidence="18">
    <location>
        <begin position="2"/>
        <end position="91"/>
    </location>
</feature>
<dbReference type="PANTHER" id="PTHR32309:SF13">
    <property type="entry name" value="FERRIC ENTEROBACTIN TRANSPORT PROTEIN FEPE"/>
    <property type="match status" value="1"/>
</dbReference>
<feature type="transmembrane region" description="Helical" evidence="16">
    <location>
        <begin position="181"/>
        <end position="202"/>
    </location>
</feature>
<dbReference type="EMBL" id="FNFU01000006">
    <property type="protein sequence ID" value="SDK42805.1"/>
    <property type="molecule type" value="Genomic_DNA"/>
</dbReference>
<dbReference type="Proteomes" id="UP000198701">
    <property type="component" value="Unassembled WGS sequence"/>
</dbReference>
<feature type="compositionally biased region" description="Basic residues" evidence="15">
    <location>
        <begin position="472"/>
        <end position="482"/>
    </location>
</feature>
<dbReference type="Pfam" id="PF01656">
    <property type="entry name" value="CbiA"/>
    <property type="match status" value="1"/>
</dbReference>
<protein>
    <recommendedName>
        <fullName evidence="4">non-specific protein-tyrosine kinase</fullName>
        <ecNumber evidence="4">2.7.10.2</ecNumber>
    </recommendedName>
</protein>
<evidence type="ECO:0000256" key="8">
    <source>
        <dbReference type="ARBA" id="ARBA00022741"/>
    </source>
</evidence>
<comment type="subcellular location">
    <subcellularLocation>
        <location evidence="1">Cell membrane</location>
        <topology evidence="1">Multi-pass membrane protein</topology>
    </subcellularLocation>
</comment>
<evidence type="ECO:0000256" key="4">
    <source>
        <dbReference type="ARBA" id="ARBA00011903"/>
    </source>
</evidence>
<dbReference type="InterPro" id="IPR050445">
    <property type="entry name" value="Bact_polysacc_biosynth/exp"/>
</dbReference>
<dbReference type="STRING" id="386301.SAMN05216282_10624"/>
<dbReference type="NCBIfam" id="TIGR01007">
    <property type="entry name" value="eps_fam"/>
    <property type="match status" value="1"/>
</dbReference>
<keyword evidence="10" id="KW-0067">ATP-binding</keyword>
<keyword evidence="20" id="KW-1185">Reference proteome</keyword>
<evidence type="ECO:0000256" key="14">
    <source>
        <dbReference type="ARBA" id="ARBA00051245"/>
    </source>
</evidence>
<name>A0A1G9BV12_9MICO</name>
<keyword evidence="12 16" id="KW-0472">Membrane</keyword>
<evidence type="ECO:0000256" key="16">
    <source>
        <dbReference type="SAM" id="Phobius"/>
    </source>
</evidence>
<keyword evidence="13" id="KW-0829">Tyrosine-protein kinase</keyword>
<comment type="similarity">
    <text evidence="2">Belongs to the CpsC/CapA family.</text>
</comment>
<dbReference type="RefSeq" id="WP_092322809.1">
    <property type="nucleotide sequence ID" value="NZ_FNFU01000006.1"/>
</dbReference>
<dbReference type="Pfam" id="PF02706">
    <property type="entry name" value="Wzz"/>
    <property type="match status" value="1"/>
</dbReference>
<feature type="region of interest" description="Disordered" evidence="15">
    <location>
        <begin position="460"/>
        <end position="482"/>
    </location>
</feature>
<keyword evidence="9" id="KW-0418">Kinase</keyword>
<evidence type="ECO:0000259" key="17">
    <source>
        <dbReference type="Pfam" id="PF01656"/>
    </source>
</evidence>
<evidence type="ECO:0000256" key="10">
    <source>
        <dbReference type="ARBA" id="ARBA00022840"/>
    </source>
</evidence>
<evidence type="ECO:0000256" key="5">
    <source>
        <dbReference type="ARBA" id="ARBA00022475"/>
    </source>
</evidence>
<keyword evidence="7 16" id="KW-0812">Transmembrane</keyword>
<dbReference type="GO" id="GO:0005886">
    <property type="term" value="C:plasma membrane"/>
    <property type="evidence" value="ECO:0007669"/>
    <property type="project" value="UniProtKB-SubCell"/>
</dbReference>
<keyword evidence="6" id="KW-0808">Transferase</keyword>
<dbReference type="FunFam" id="3.40.50.300:FF:000527">
    <property type="entry name" value="Tyrosine-protein kinase etk"/>
    <property type="match status" value="1"/>
</dbReference>
<dbReference type="GO" id="GO:0005524">
    <property type="term" value="F:ATP binding"/>
    <property type="evidence" value="ECO:0007669"/>
    <property type="project" value="UniProtKB-KW"/>
</dbReference>
<dbReference type="AlphaFoldDB" id="A0A1G9BV12"/>
<dbReference type="Gene3D" id="3.40.50.300">
    <property type="entry name" value="P-loop containing nucleotide triphosphate hydrolases"/>
    <property type="match status" value="1"/>
</dbReference>
<dbReference type="GO" id="GO:0004715">
    <property type="term" value="F:non-membrane spanning protein tyrosine kinase activity"/>
    <property type="evidence" value="ECO:0007669"/>
    <property type="project" value="UniProtKB-EC"/>
</dbReference>
<organism evidence="19 20">
    <name type="scientific">Cryobacterium psychrotolerans</name>
    <dbReference type="NCBI Taxonomy" id="386301"/>
    <lineage>
        <taxon>Bacteria</taxon>
        <taxon>Bacillati</taxon>
        <taxon>Actinomycetota</taxon>
        <taxon>Actinomycetes</taxon>
        <taxon>Micrococcales</taxon>
        <taxon>Microbacteriaceae</taxon>
        <taxon>Cryobacterium</taxon>
    </lineage>
</organism>
<evidence type="ECO:0000256" key="9">
    <source>
        <dbReference type="ARBA" id="ARBA00022777"/>
    </source>
</evidence>
<evidence type="ECO:0000259" key="18">
    <source>
        <dbReference type="Pfam" id="PF02706"/>
    </source>
</evidence>
<dbReference type="EC" id="2.7.10.2" evidence="4"/>
<keyword evidence="11 16" id="KW-1133">Transmembrane helix</keyword>
<dbReference type="InterPro" id="IPR005702">
    <property type="entry name" value="Wzc-like_C"/>
</dbReference>
<evidence type="ECO:0000256" key="13">
    <source>
        <dbReference type="ARBA" id="ARBA00023137"/>
    </source>
</evidence>
<dbReference type="PANTHER" id="PTHR32309">
    <property type="entry name" value="TYROSINE-PROTEIN KINASE"/>
    <property type="match status" value="1"/>
</dbReference>
<evidence type="ECO:0000256" key="11">
    <source>
        <dbReference type="ARBA" id="ARBA00022989"/>
    </source>
</evidence>
<evidence type="ECO:0000256" key="1">
    <source>
        <dbReference type="ARBA" id="ARBA00004651"/>
    </source>
</evidence>
<dbReference type="InterPro" id="IPR002586">
    <property type="entry name" value="CobQ/CobB/MinD/ParA_Nub-bd_dom"/>
</dbReference>
<accession>A0A1G9BV12</accession>
<keyword evidence="5" id="KW-1003">Cell membrane</keyword>
<evidence type="ECO:0000256" key="2">
    <source>
        <dbReference type="ARBA" id="ARBA00006683"/>
    </source>
</evidence>
<reference evidence="19 20" key="1">
    <citation type="submission" date="2016-10" db="EMBL/GenBank/DDBJ databases">
        <authorList>
            <person name="de Groot N.N."/>
        </authorList>
    </citation>
    <scope>NUCLEOTIDE SEQUENCE [LARGE SCALE GENOMIC DNA]</scope>
    <source>
        <strain evidence="19 20">CGMCC 1.5382</strain>
    </source>
</reference>
<evidence type="ECO:0000256" key="3">
    <source>
        <dbReference type="ARBA" id="ARBA00007316"/>
    </source>
</evidence>
<keyword evidence="8" id="KW-0547">Nucleotide-binding</keyword>
<evidence type="ECO:0000256" key="15">
    <source>
        <dbReference type="SAM" id="MobiDB-lite"/>
    </source>
</evidence>